<dbReference type="CDD" id="cd00338">
    <property type="entry name" value="Ser_Recombinase"/>
    <property type="match status" value="1"/>
</dbReference>
<evidence type="ECO:0000313" key="3">
    <source>
        <dbReference type="EMBL" id="ALP93681.1"/>
    </source>
</evidence>
<protein>
    <submittedName>
        <fullName evidence="3">Site-specific recombinase</fullName>
    </submittedName>
</protein>
<dbReference type="Proteomes" id="UP000064844">
    <property type="component" value="Chromosome"/>
</dbReference>
<dbReference type="Gene3D" id="3.40.50.1390">
    <property type="entry name" value="Resolvase, N-terminal catalytic domain"/>
    <property type="match status" value="1"/>
</dbReference>
<dbReference type="PATRIC" id="fig|1297617.4.peg.1316"/>
<dbReference type="EMBL" id="CP011307">
    <property type="protein sequence ID" value="ALP93681.1"/>
    <property type="molecule type" value="Genomic_DNA"/>
</dbReference>
<feature type="domain" description="Recombinase" evidence="2">
    <location>
        <begin position="190"/>
        <end position="311"/>
    </location>
</feature>
<dbReference type="SUPFAM" id="SSF53041">
    <property type="entry name" value="Resolvase-like"/>
    <property type="match status" value="1"/>
</dbReference>
<dbReference type="InterPro" id="IPR050639">
    <property type="entry name" value="SSR_resolvase"/>
</dbReference>
<dbReference type="STRING" id="1297617.IB211_01288"/>
<accession>A0A0S2W2X3</accession>
<dbReference type="PANTHER" id="PTHR30461:SF23">
    <property type="entry name" value="DNA RECOMBINASE-RELATED"/>
    <property type="match status" value="1"/>
</dbReference>
<keyword evidence="4" id="KW-1185">Reference proteome</keyword>
<dbReference type="InterPro" id="IPR038109">
    <property type="entry name" value="DNA_bind_recomb_sf"/>
</dbReference>
<gene>
    <name evidence="3" type="ORF">IB211_01288</name>
</gene>
<dbReference type="PROSITE" id="PS51737">
    <property type="entry name" value="RECOMBINASE_DNA_BIND"/>
    <property type="match status" value="1"/>
</dbReference>
<dbReference type="KEGG" id="ibu:IB211_01288"/>
<dbReference type="SMART" id="SM00857">
    <property type="entry name" value="Resolvase"/>
    <property type="match status" value="1"/>
</dbReference>
<dbReference type="Pfam" id="PF00239">
    <property type="entry name" value="Resolvase"/>
    <property type="match status" value="1"/>
</dbReference>
<evidence type="ECO:0000313" key="4">
    <source>
        <dbReference type="Proteomes" id="UP000064844"/>
    </source>
</evidence>
<dbReference type="Gene3D" id="3.90.1750.20">
    <property type="entry name" value="Putative Large Serine Recombinase, Chain B, Domain 2"/>
    <property type="match status" value="1"/>
</dbReference>
<evidence type="ECO:0000259" key="1">
    <source>
        <dbReference type="PROSITE" id="PS51736"/>
    </source>
</evidence>
<dbReference type="AlphaFoldDB" id="A0A0S2W2X3"/>
<dbReference type="Pfam" id="PF07508">
    <property type="entry name" value="Recombinase"/>
    <property type="match status" value="1"/>
</dbReference>
<sequence length="523" mass="60122">MAEKHLTDGTTALAAQPRVIKIEAAEKPRNAQLRVAAYTRVSSDSDDQLNSFAAQNRYYAELISGKAEWRMVDIYADEGITGTSAAKREDFQRMMADCRRGLIDQILVKSISRFARNTKDCLEAVRELKELGVNVRFEREGIDTANVSSELITAIYAAFAQKESESISGNMRWSYQRRMESGEFNTCRAPWGFRLDGKSLAVHEEEAEIVRRIFHEYLSGRNPREIAEILNAEDTSGRIWKYKTVDYILQNERYAGNALLQKRYTTATLPKQQKINHGEREMYYVEDSNEAIIPQELFDRAKELRQRRSVGQAVTHGRLCVRMRCSCGSRIRAKRVNGRWYWCCCRHDEKGNCAIKPVPEAQTDEAFRRLYYKLKHQSLPILEQMLETIQTIRDCRLLWSEDIVSLNKKISELSSQNQTLAFLKRNGLVDSDIFISKSNELTRQLRQAKLDKEKLMDAEGDATAQRTRELIALLEDGPDLLDCPDTELCGALVAEIIVESNDTLRFRLHNGLELRESIERTVR</sequence>
<feature type="domain" description="Resolvase/invertase-type recombinase catalytic" evidence="1">
    <location>
        <begin position="34"/>
        <end position="182"/>
    </location>
</feature>
<reference evidence="3 4" key="1">
    <citation type="journal article" date="2015" name="Nat. Commun.">
        <title>Production of butyrate from lysine and the Amadori product fructoselysine by a human gut commensal.</title>
        <authorList>
            <person name="Bui T.P."/>
            <person name="Ritari J."/>
            <person name="Boeren S."/>
            <person name="de Waard P."/>
            <person name="Plugge C.M."/>
            <person name="de Vos W.M."/>
        </authorList>
    </citation>
    <scope>NUCLEOTIDE SEQUENCE [LARGE SCALE GENOMIC DNA]</scope>
    <source>
        <strain evidence="3 4">AF211</strain>
    </source>
</reference>
<name>A0A0S2W2X3_9FIRM</name>
<organism evidence="3 4">
    <name type="scientific">Intestinimonas butyriciproducens</name>
    <dbReference type="NCBI Taxonomy" id="1297617"/>
    <lineage>
        <taxon>Bacteria</taxon>
        <taxon>Bacillati</taxon>
        <taxon>Bacillota</taxon>
        <taxon>Clostridia</taxon>
        <taxon>Eubacteriales</taxon>
        <taxon>Intestinimonas</taxon>
    </lineage>
</organism>
<dbReference type="RefSeq" id="WP_058117497.1">
    <property type="nucleotide sequence ID" value="NZ_CP011307.1"/>
</dbReference>
<proteinExistence type="predicted"/>
<dbReference type="GO" id="GO:0003677">
    <property type="term" value="F:DNA binding"/>
    <property type="evidence" value="ECO:0007669"/>
    <property type="project" value="InterPro"/>
</dbReference>
<dbReference type="InterPro" id="IPR006119">
    <property type="entry name" value="Resolv_N"/>
</dbReference>
<dbReference type="InterPro" id="IPR036162">
    <property type="entry name" value="Resolvase-like_N_sf"/>
</dbReference>
<dbReference type="PROSITE" id="PS51736">
    <property type="entry name" value="RECOMBINASES_3"/>
    <property type="match status" value="1"/>
</dbReference>
<reference evidence="4" key="2">
    <citation type="submission" date="2015-04" db="EMBL/GenBank/DDBJ databases">
        <title>A butyrogenic pathway from the amino acid lysine in a human gut commensal.</title>
        <authorList>
            <person name="de Vos W.M."/>
            <person name="Bui N.T.P."/>
            <person name="Plugge C.M."/>
            <person name="Ritari J."/>
        </authorList>
    </citation>
    <scope>NUCLEOTIDE SEQUENCE [LARGE SCALE GENOMIC DNA]</scope>
    <source>
        <strain evidence="4">AF211</strain>
    </source>
</reference>
<dbReference type="InterPro" id="IPR011109">
    <property type="entry name" value="DNA_bind_recombinase_dom"/>
</dbReference>
<dbReference type="GO" id="GO:0000150">
    <property type="term" value="F:DNA strand exchange activity"/>
    <property type="evidence" value="ECO:0007669"/>
    <property type="project" value="InterPro"/>
</dbReference>
<dbReference type="PANTHER" id="PTHR30461">
    <property type="entry name" value="DNA-INVERTASE FROM LAMBDOID PROPHAGE"/>
    <property type="match status" value="1"/>
</dbReference>
<evidence type="ECO:0000259" key="2">
    <source>
        <dbReference type="PROSITE" id="PS51737"/>
    </source>
</evidence>